<dbReference type="GO" id="GO:0006412">
    <property type="term" value="P:translation"/>
    <property type="evidence" value="ECO:0007669"/>
    <property type="project" value="InterPro"/>
</dbReference>
<gene>
    <name evidence="4" type="primary">rps6</name>
    <name evidence="4" type="ORF">M951_chr1138</name>
</gene>
<comment type="similarity">
    <text evidence="1">Belongs to the eukaryotic ribosomal protein eS6 family.</text>
</comment>
<sequence length="223" mass="26714">MKIHIFDPVENSRVTLKIEDVKIKKNFYGITLGKIINGEIFNDEFSDCLFLIVGGQDNEGFYLYEHYFNTERKKIKVQYKDPGYKLFYRKIGSFKRRTVRGTIITPEASTINLILFVKSDKYLKLEKKSIIFTKFKTFNRFPISYLQICKFFGIKNKIEHKLFFDILNSTNKKTMNYNKYKDNHIFNLFISKKFTNNLIKKKFHPNKKKIIKKIKINRKIKTI</sequence>
<reference evidence="4 5" key="1">
    <citation type="journal article" date="2014" name="BMC Genomics">
        <title>Nucleomorph and plastid genome sequences of the chlorarachniophyte Lotharella oceanica: convergent reductive evolution and frequent recombination in nucleomorph-bearing algae.</title>
        <authorList>
            <person name="Tanifuji G."/>
            <person name="Onodera N.T."/>
            <person name="Brown M.W."/>
            <person name="Curtis B.A."/>
            <person name="Roger A.J."/>
            <person name="Ka-Shu Wong G."/>
            <person name="Melkonian M."/>
            <person name="Archibald J.M."/>
        </authorList>
    </citation>
    <scope>NUCLEOTIDE SEQUENCE [LARGE SCALE GENOMIC DNA]</scope>
    <source>
        <strain evidence="4 5">CCMP622</strain>
    </source>
</reference>
<keyword evidence="3" id="KW-0687">Ribonucleoprotein</keyword>
<dbReference type="InterPro" id="IPR001377">
    <property type="entry name" value="Ribosomal_eS6"/>
</dbReference>
<dbReference type="PANTHER" id="PTHR11502">
    <property type="entry name" value="40S RIBOSOMAL PROTEIN S6"/>
    <property type="match status" value="1"/>
</dbReference>
<dbReference type="GO" id="GO:0003735">
    <property type="term" value="F:structural constituent of ribosome"/>
    <property type="evidence" value="ECO:0007669"/>
    <property type="project" value="InterPro"/>
</dbReference>
<evidence type="ECO:0000256" key="3">
    <source>
        <dbReference type="ARBA" id="ARBA00023274"/>
    </source>
</evidence>
<evidence type="ECO:0000313" key="4">
    <source>
        <dbReference type="EMBL" id="AIB09618.1"/>
    </source>
</evidence>
<evidence type="ECO:0000256" key="1">
    <source>
        <dbReference type="ARBA" id="ARBA00009312"/>
    </source>
</evidence>
<proteinExistence type="inferred from homology"/>
<dbReference type="SMART" id="SM01405">
    <property type="entry name" value="Ribosomal_S6e"/>
    <property type="match status" value="1"/>
</dbReference>
<dbReference type="Pfam" id="PF01092">
    <property type="entry name" value="Ribosomal_S6e"/>
    <property type="match status" value="1"/>
</dbReference>
<organism evidence="4 5">
    <name type="scientific">Lotharella oceanica</name>
    <dbReference type="NCBI Taxonomy" id="641309"/>
    <lineage>
        <taxon>Eukaryota</taxon>
        <taxon>Sar</taxon>
        <taxon>Rhizaria</taxon>
        <taxon>Cercozoa</taxon>
        <taxon>Chlorarachniophyceae</taxon>
        <taxon>Lotharella</taxon>
    </lineage>
</organism>
<dbReference type="GO" id="GO:0005840">
    <property type="term" value="C:ribosome"/>
    <property type="evidence" value="ECO:0007669"/>
    <property type="project" value="UniProtKB-KW"/>
</dbReference>
<evidence type="ECO:0000256" key="2">
    <source>
        <dbReference type="ARBA" id="ARBA00022980"/>
    </source>
</evidence>
<protein>
    <submittedName>
        <fullName evidence="4">40S ribosomal protein S6</fullName>
    </submittedName>
</protein>
<evidence type="ECO:0000313" key="5">
    <source>
        <dbReference type="Proteomes" id="UP000243670"/>
    </source>
</evidence>
<dbReference type="EMBL" id="CP006627">
    <property type="protein sequence ID" value="AIB09618.1"/>
    <property type="molecule type" value="Genomic_DNA"/>
</dbReference>
<keyword evidence="2 4" id="KW-0689">Ribosomal protein</keyword>
<name>A0A060DFK1_9EUKA</name>
<dbReference type="GO" id="GO:1990904">
    <property type="term" value="C:ribonucleoprotein complex"/>
    <property type="evidence" value="ECO:0007669"/>
    <property type="project" value="UniProtKB-KW"/>
</dbReference>
<keyword evidence="4" id="KW-0542">Nucleomorph</keyword>
<accession>A0A060DFK1</accession>
<dbReference type="Proteomes" id="UP000243670">
    <property type="component" value="Nucleomorph 1"/>
</dbReference>
<dbReference type="AlphaFoldDB" id="A0A060DFK1"/>
<geneLocation type="nucleomorph" evidence="4"/>